<dbReference type="NCBIfam" id="NF003807">
    <property type="entry name" value="PRK05395.1-4"/>
    <property type="match status" value="1"/>
</dbReference>
<dbReference type="PIRSF" id="PIRSF001399">
    <property type="entry name" value="DHquinase_II"/>
    <property type="match status" value="1"/>
</dbReference>
<evidence type="ECO:0000256" key="3">
    <source>
        <dbReference type="ARBA" id="ARBA00011037"/>
    </source>
</evidence>
<evidence type="ECO:0000256" key="10">
    <source>
        <dbReference type="PIRSR" id="PIRSR001399-3"/>
    </source>
</evidence>
<dbReference type="InterPro" id="IPR018509">
    <property type="entry name" value="DHquinase_II_CS"/>
</dbReference>
<dbReference type="SUPFAM" id="SSF52304">
    <property type="entry name" value="Type II 3-dehydroquinate dehydratase"/>
    <property type="match status" value="1"/>
</dbReference>
<evidence type="ECO:0000256" key="8">
    <source>
        <dbReference type="PIRSR" id="PIRSR001399-1"/>
    </source>
</evidence>
<organism evidence="11 12">
    <name type="scientific">Ktedonospora formicarum</name>
    <dbReference type="NCBI Taxonomy" id="2778364"/>
    <lineage>
        <taxon>Bacteria</taxon>
        <taxon>Bacillati</taxon>
        <taxon>Chloroflexota</taxon>
        <taxon>Ktedonobacteria</taxon>
        <taxon>Ktedonobacterales</taxon>
        <taxon>Ktedonobacteraceae</taxon>
        <taxon>Ktedonospora</taxon>
    </lineage>
</organism>
<dbReference type="NCBIfam" id="TIGR01088">
    <property type="entry name" value="aroQ"/>
    <property type="match status" value="1"/>
</dbReference>
<proteinExistence type="inferred from homology"/>
<comment type="similarity">
    <text evidence="3 7">Belongs to the type-II 3-dehydroquinase family.</text>
</comment>
<feature type="binding site" evidence="7 9">
    <location>
        <position position="80"/>
    </location>
    <ligand>
        <name>substrate</name>
    </ligand>
</feature>
<dbReference type="PROSITE" id="PS01029">
    <property type="entry name" value="DEHYDROQUINASE_II"/>
    <property type="match status" value="1"/>
</dbReference>
<evidence type="ECO:0000313" key="11">
    <source>
        <dbReference type="EMBL" id="GHO43084.1"/>
    </source>
</evidence>
<feature type="active site" description="Proton donor" evidence="7 8">
    <location>
        <position position="100"/>
    </location>
</feature>
<feature type="binding site" evidence="7 9">
    <location>
        <position position="111"/>
    </location>
    <ligand>
        <name>substrate</name>
    </ligand>
</feature>
<comment type="subunit">
    <text evidence="4 7">Homododecamer.</text>
</comment>
<reference evidence="11" key="1">
    <citation type="submission" date="2020-10" db="EMBL/GenBank/DDBJ databases">
        <title>Taxonomic study of unclassified bacteria belonging to the class Ktedonobacteria.</title>
        <authorList>
            <person name="Yabe S."/>
            <person name="Wang C.M."/>
            <person name="Zheng Y."/>
            <person name="Sakai Y."/>
            <person name="Cavaletti L."/>
            <person name="Monciardini P."/>
            <person name="Donadio S."/>
        </authorList>
    </citation>
    <scope>NUCLEOTIDE SEQUENCE</scope>
    <source>
        <strain evidence="11">SOSP1-1</strain>
    </source>
</reference>
<protein>
    <recommendedName>
        <fullName evidence="5 7">3-dehydroquinate dehydratase</fullName>
        <shortName evidence="7">3-dehydroquinase</shortName>
        <ecNumber evidence="5 7">4.2.1.10</ecNumber>
    </recommendedName>
    <alternativeName>
        <fullName evidence="7">Type II DHQase</fullName>
    </alternativeName>
</protein>
<accession>A0A8J3I029</accession>
<dbReference type="EC" id="4.2.1.10" evidence="5 7"/>
<name>A0A8J3I029_9CHLR</name>
<dbReference type="HAMAP" id="MF_00169">
    <property type="entry name" value="AroQ"/>
    <property type="match status" value="1"/>
</dbReference>
<dbReference type="Proteomes" id="UP000612362">
    <property type="component" value="Unassembled WGS sequence"/>
</dbReference>
<comment type="pathway">
    <text evidence="2 7">Metabolic intermediate biosynthesis; chorismate biosynthesis; chorismate from D-erythrose 4-phosphate and phosphoenolpyruvate: step 3/7.</text>
</comment>
<dbReference type="GO" id="GO:0019631">
    <property type="term" value="P:quinate catabolic process"/>
    <property type="evidence" value="ECO:0007669"/>
    <property type="project" value="TreeGrafter"/>
</dbReference>
<dbReference type="EMBL" id="BNJF01000001">
    <property type="protein sequence ID" value="GHO43084.1"/>
    <property type="molecule type" value="Genomic_DNA"/>
</dbReference>
<dbReference type="InterPro" id="IPR001874">
    <property type="entry name" value="DHquinase_II"/>
</dbReference>
<feature type="binding site" evidence="7 9">
    <location>
        <position position="74"/>
    </location>
    <ligand>
        <name>substrate</name>
    </ligand>
</feature>
<keyword evidence="7" id="KW-0057">Aromatic amino acid biosynthesis</keyword>
<evidence type="ECO:0000256" key="2">
    <source>
        <dbReference type="ARBA" id="ARBA00004902"/>
    </source>
</evidence>
<dbReference type="CDD" id="cd00466">
    <property type="entry name" value="DHQase_II"/>
    <property type="match status" value="1"/>
</dbReference>
<dbReference type="GO" id="GO:0009073">
    <property type="term" value="P:aromatic amino acid family biosynthetic process"/>
    <property type="evidence" value="ECO:0007669"/>
    <property type="project" value="UniProtKB-KW"/>
</dbReference>
<feature type="active site" description="Proton acceptor" evidence="7 8">
    <location>
        <position position="23"/>
    </location>
</feature>
<dbReference type="Pfam" id="PF01220">
    <property type="entry name" value="DHquinase_II"/>
    <property type="match status" value="1"/>
</dbReference>
<keyword evidence="7" id="KW-0028">Amino-acid biosynthesis</keyword>
<dbReference type="PANTHER" id="PTHR21272:SF3">
    <property type="entry name" value="CATABOLIC 3-DEHYDROQUINASE"/>
    <property type="match status" value="1"/>
</dbReference>
<sequence>MVAILVLNGPNLNTLGKREPGVYGTLTLDMINERIYARGEALGATVECFQSNHEGALIDCIQQHAEQVDGIIINPGAFTHYSYAIRDALAAAKLPIIEVHLSNVYAREAFRHHSVIAPICLGQIAGLGWRGYLLALEALVADLQEDK</sequence>
<dbReference type="Gene3D" id="3.40.50.9100">
    <property type="entry name" value="Dehydroquinase, class II"/>
    <property type="match status" value="1"/>
</dbReference>
<feature type="binding site" evidence="7 9">
    <location>
        <position position="87"/>
    </location>
    <ligand>
        <name>substrate</name>
    </ligand>
</feature>
<dbReference type="UniPathway" id="UPA00053">
    <property type="reaction ID" value="UER00086"/>
</dbReference>
<keyword evidence="12" id="KW-1185">Reference proteome</keyword>
<evidence type="ECO:0000256" key="5">
    <source>
        <dbReference type="ARBA" id="ARBA00012060"/>
    </source>
</evidence>
<dbReference type="RefSeq" id="WP_220192572.1">
    <property type="nucleotide sequence ID" value="NZ_BNJF01000001.1"/>
</dbReference>
<gene>
    <name evidence="7 11" type="primary">aroQ</name>
    <name evidence="11" type="ORF">KSX_12470</name>
</gene>
<evidence type="ECO:0000256" key="4">
    <source>
        <dbReference type="ARBA" id="ARBA00011193"/>
    </source>
</evidence>
<dbReference type="AlphaFoldDB" id="A0A8J3I029"/>
<dbReference type="PANTHER" id="PTHR21272">
    <property type="entry name" value="CATABOLIC 3-DEHYDROQUINASE"/>
    <property type="match status" value="1"/>
</dbReference>
<comment type="catalytic activity">
    <reaction evidence="1 7">
        <text>3-dehydroquinate = 3-dehydroshikimate + H2O</text>
        <dbReference type="Rhea" id="RHEA:21096"/>
        <dbReference type="ChEBI" id="CHEBI:15377"/>
        <dbReference type="ChEBI" id="CHEBI:16630"/>
        <dbReference type="ChEBI" id="CHEBI:32364"/>
        <dbReference type="EC" id="4.2.1.10"/>
    </reaction>
</comment>
<keyword evidence="6 7" id="KW-0456">Lyase</keyword>
<comment type="function">
    <text evidence="7">Catalyzes a trans-dehydration via an enolate intermediate.</text>
</comment>
<feature type="site" description="Transition state stabilizer" evidence="7 10">
    <location>
        <position position="18"/>
    </location>
</feature>
<dbReference type="NCBIfam" id="NF003806">
    <property type="entry name" value="PRK05395.1-3"/>
    <property type="match status" value="1"/>
</dbReference>
<evidence type="ECO:0000256" key="9">
    <source>
        <dbReference type="PIRSR" id="PIRSR001399-2"/>
    </source>
</evidence>
<comment type="caution">
    <text evidence="11">The sequence shown here is derived from an EMBL/GenBank/DDBJ whole genome shotgun (WGS) entry which is preliminary data.</text>
</comment>
<dbReference type="NCBIfam" id="NF003805">
    <property type="entry name" value="PRK05395.1-2"/>
    <property type="match status" value="1"/>
</dbReference>
<evidence type="ECO:0000256" key="7">
    <source>
        <dbReference type="HAMAP-Rule" id="MF_00169"/>
    </source>
</evidence>
<evidence type="ECO:0000313" key="12">
    <source>
        <dbReference type="Proteomes" id="UP000612362"/>
    </source>
</evidence>
<dbReference type="InterPro" id="IPR036441">
    <property type="entry name" value="DHquinase_II_sf"/>
</dbReference>
<evidence type="ECO:0000256" key="1">
    <source>
        <dbReference type="ARBA" id="ARBA00001864"/>
    </source>
</evidence>
<dbReference type="GO" id="GO:0008652">
    <property type="term" value="P:amino acid biosynthetic process"/>
    <property type="evidence" value="ECO:0007669"/>
    <property type="project" value="UniProtKB-KW"/>
</dbReference>
<dbReference type="GO" id="GO:0009423">
    <property type="term" value="P:chorismate biosynthetic process"/>
    <property type="evidence" value="ECO:0007669"/>
    <property type="project" value="UniProtKB-UniRule"/>
</dbReference>
<dbReference type="GO" id="GO:0003855">
    <property type="term" value="F:3-dehydroquinate dehydratase activity"/>
    <property type="evidence" value="ECO:0007669"/>
    <property type="project" value="UniProtKB-UniRule"/>
</dbReference>
<feature type="binding site" evidence="7 9">
    <location>
        <begin position="101"/>
        <end position="102"/>
    </location>
    <ligand>
        <name>substrate</name>
    </ligand>
</feature>
<evidence type="ECO:0000256" key="6">
    <source>
        <dbReference type="ARBA" id="ARBA00023239"/>
    </source>
</evidence>